<dbReference type="InterPro" id="IPR014756">
    <property type="entry name" value="Ig_E-set"/>
</dbReference>
<sequence>MLGLSRILELSKRTGFRRATAFDWLNWDQTKLQSKKRGLTFEELEGRIVPTLLGQQLFPTDYPWNQNISNAPVAANSAAIISHIGTNIGIHPDWGQDSSSNGASPLYGIPLNVVHGNTTAKINVIIDNYPGESDILPVPIPANAVLEGDFQNGPNTAGGGYNTGQRGDSHLIIWDEDNNIAYELYGVTRPSDATLFPNTSGTELPHSDNQWHAAQETVWNMNTNTFRQLGDTSADAAGLSILAGLARPDEGLPVSQGGQGAIDHALRFTLPSGDVAPQYIYPASHMVSTSTGSTKLPLGSRLRLQNTPAVNAIISTLGPEAQIIAHALQQYGLVLADIGSAMYVSGSSAAVNANNAISLTWNMNDVLGLSALKASDFDVVNLTPVVSGLSSTSGSAGNTLTITGQNFSGSAGHLAVFFGSTAATSVTLVDDSHIAVVVPAGSGSVNVTVQSGVKETDPNNPSDNVNNPIFGYGTSALSSADQFTFSSSSPTVSSTNSLVSLAASNLASGSTDLVTITVKDTSNNPISGLSNSAFSFSMSGGTSAGTFGTVSATSTAGVYTVVLTGTTAGTASNLQVSVNGVVLSTKPSVTVNPGPVSASNSSDSFAASSVTTGNTDLLTIVVKDAAGNAITGLLNSAFGFSLSGGTSDGTFGTVSESSTRGTYSVQFTGGTIGTASTLALTVSGVILNSKPTITVTSGSNGNQTPTINPIVTQNVADGSTLSLTVTASATANPPITYGLGANAPAGANINPQTGLFTWQPSEWNGIEPGSFTVTVTAALTNNTSLSSTASFTVNVGASSTIQGRGSTSRNLVELGLVQSAEYYSNFITAAYQKYLGRSPDKSGLANWISQMQHGLTDEQLEANFIGSPEYIANHGGAGAGWIKGMYVDLLGRSPSASEVQGWVNQLNAGVSTTQIAYGFAASQERESQRIVADYQTYLGRSPSQAEINMWINDFLHGTTNEQVIAGFVSSNEYFQMHSSNIVDWLFAAFRASLQRAPKTSEYQSLIPQLQ</sequence>
<dbReference type="Gene3D" id="1.10.3130.20">
    <property type="entry name" value="Phycobilisome linker domain"/>
    <property type="match status" value="1"/>
</dbReference>
<dbReference type="InterPro" id="IPR015217">
    <property type="entry name" value="Invasin_dom_3"/>
</dbReference>
<feature type="domain" description="Invasin" evidence="2">
    <location>
        <begin position="496"/>
        <end position="593"/>
    </location>
</feature>
<dbReference type="KEGG" id="tsph:KIH39_17935"/>
<dbReference type="EMBL" id="CP074694">
    <property type="protein sequence ID" value="QVL30723.1"/>
    <property type="molecule type" value="Genomic_DNA"/>
</dbReference>
<protein>
    <submittedName>
        <fullName evidence="4">DUF4214 domain-containing protein</fullName>
    </submittedName>
</protein>
<dbReference type="Gene3D" id="2.60.40.10">
    <property type="entry name" value="Immunoglobulins"/>
    <property type="match status" value="4"/>
</dbReference>
<dbReference type="Pfam" id="PF01833">
    <property type="entry name" value="TIG"/>
    <property type="match status" value="1"/>
</dbReference>
<dbReference type="InterPro" id="IPR025282">
    <property type="entry name" value="DUF4214"/>
</dbReference>
<dbReference type="InterPro" id="IPR013783">
    <property type="entry name" value="Ig-like_fold"/>
</dbReference>
<evidence type="ECO:0000313" key="5">
    <source>
        <dbReference type="Proteomes" id="UP000676194"/>
    </source>
</evidence>
<dbReference type="SUPFAM" id="SSF49373">
    <property type="entry name" value="Invasin/intimin cell-adhesion fragments"/>
    <property type="match status" value="1"/>
</dbReference>
<keyword evidence="5" id="KW-1185">Reference proteome</keyword>
<dbReference type="InterPro" id="IPR038255">
    <property type="entry name" value="PBS_linker_sf"/>
</dbReference>
<reference evidence="4" key="1">
    <citation type="submission" date="2021-05" db="EMBL/GenBank/DDBJ databases">
        <title>Complete genome sequence of the cellulolytic planctomycete Telmatocola sphagniphila SP2T and characterization of the first cellulase from planctomycetes.</title>
        <authorList>
            <person name="Rakitin A.L."/>
            <person name="Beletsky A.V."/>
            <person name="Naumoff D.G."/>
            <person name="Kulichevskaya I.S."/>
            <person name="Mardanov A.V."/>
            <person name="Ravin N.V."/>
            <person name="Dedysh S.N."/>
        </authorList>
    </citation>
    <scope>NUCLEOTIDE SEQUENCE</scope>
    <source>
        <strain evidence="4">SP2T</strain>
    </source>
</reference>
<dbReference type="InterPro" id="IPR015919">
    <property type="entry name" value="Cadherin-like_sf"/>
</dbReference>
<dbReference type="SUPFAM" id="SSF81296">
    <property type="entry name" value="E set domains"/>
    <property type="match status" value="1"/>
</dbReference>
<dbReference type="Pfam" id="PF09134">
    <property type="entry name" value="Invasin_D3"/>
    <property type="match status" value="1"/>
</dbReference>
<feature type="domain" description="DUF4214" evidence="3">
    <location>
        <begin position="933"/>
        <end position="974"/>
    </location>
</feature>
<gene>
    <name evidence="4" type="ORF">KIH39_17935</name>
</gene>
<dbReference type="InterPro" id="IPR008964">
    <property type="entry name" value="Invasin/intimin_cell_adhesion"/>
</dbReference>
<dbReference type="RefSeq" id="WP_213494606.1">
    <property type="nucleotide sequence ID" value="NZ_CP074694.1"/>
</dbReference>
<dbReference type="Proteomes" id="UP000676194">
    <property type="component" value="Chromosome"/>
</dbReference>
<dbReference type="AlphaFoldDB" id="A0A8E6B578"/>
<proteinExistence type="predicted"/>
<evidence type="ECO:0000259" key="2">
    <source>
        <dbReference type="Pfam" id="PF09134"/>
    </source>
</evidence>
<feature type="domain" description="DUF4214" evidence="3">
    <location>
        <begin position="863"/>
        <end position="925"/>
    </location>
</feature>
<dbReference type="SUPFAM" id="SSF49313">
    <property type="entry name" value="Cadherin-like"/>
    <property type="match status" value="1"/>
</dbReference>
<evidence type="ECO:0000259" key="3">
    <source>
        <dbReference type="Pfam" id="PF13946"/>
    </source>
</evidence>
<accession>A0A8E6B578</accession>
<dbReference type="Pfam" id="PF05345">
    <property type="entry name" value="He_PIG"/>
    <property type="match status" value="1"/>
</dbReference>
<dbReference type="InterPro" id="IPR002909">
    <property type="entry name" value="IPT_dom"/>
</dbReference>
<dbReference type="GO" id="GO:0016020">
    <property type="term" value="C:membrane"/>
    <property type="evidence" value="ECO:0007669"/>
    <property type="project" value="InterPro"/>
</dbReference>
<organism evidence="4 5">
    <name type="scientific">Telmatocola sphagniphila</name>
    <dbReference type="NCBI Taxonomy" id="1123043"/>
    <lineage>
        <taxon>Bacteria</taxon>
        <taxon>Pseudomonadati</taxon>
        <taxon>Planctomycetota</taxon>
        <taxon>Planctomycetia</taxon>
        <taxon>Gemmatales</taxon>
        <taxon>Gemmataceae</taxon>
    </lineage>
</organism>
<evidence type="ECO:0000259" key="1">
    <source>
        <dbReference type="Pfam" id="PF01833"/>
    </source>
</evidence>
<name>A0A8E6B578_9BACT</name>
<evidence type="ECO:0000313" key="4">
    <source>
        <dbReference type="EMBL" id="QVL30723.1"/>
    </source>
</evidence>
<feature type="domain" description="IPT/TIG" evidence="1">
    <location>
        <begin position="384"/>
        <end position="451"/>
    </location>
</feature>
<dbReference type="CDD" id="cd11304">
    <property type="entry name" value="Cadherin_repeat"/>
    <property type="match status" value="1"/>
</dbReference>
<dbReference type="GO" id="GO:0005509">
    <property type="term" value="F:calcium ion binding"/>
    <property type="evidence" value="ECO:0007669"/>
    <property type="project" value="InterPro"/>
</dbReference>
<dbReference type="Pfam" id="PF13946">
    <property type="entry name" value="DUF4214"/>
    <property type="match status" value="2"/>
</dbReference>
<dbReference type="CDD" id="cd00102">
    <property type="entry name" value="IPT"/>
    <property type="match status" value="1"/>
</dbReference>